<dbReference type="PRINTS" id="PR00081">
    <property type="entry name" value="GDHRDH"/>
</dbReference>
<dbReference type="SUPFAM" id="SSF51735">
    <property type="entry name" value="NAD(P)-binding Rossmann-fold domains"/>
    <property type="match status" value="1"/>
</dbReference>
<dbReference type="InterPro" id="IPR045313">
    <property type="entry name" value="CBR1-like"/>
</dbReference>
<dbReference type="PANTHER" id="PTHR43963">
    <property type="entry name" value="CARBONYL REDUCTASE 1-RELATED"/>
    <property type="match status" value="1"/>
</dbReference>
<evidence type="ECO:0000256" key="1">
    <source>
        <dbReference type="ARBA" id="ARBA00006484"/>
    </source>
</evidence>
<protein>
    <recommendedName>
        <fullName evidence="4">carbonyl reductase (NADPH)</fullName>
        <ecNumber evidence="4">1.1.1.184</ecNumber>
    </recommendedName>
</protein>
<keyword evidence="2" id="KW-0521">NADP</keyword>
<keyword evidence="3" id="KW-0560">Oxidoreductase</keyword>
<dbReference type="InterPro" id="IPR020904">
    <property type="entry name" value="Sc_DH/Rdtase_CS"/>
</dbReference>
<proteinExistence type="inferred from homology"/>
<dbReference type="OrthoDB" id="7289984at2759"/>
<comment type="similarity">
    <text evidence="1 5">Belongs to the short-chain dehydrogenases/reductases (SDR) family.</text>
</comment>
<dbReference type="PANTHER" id="PTHR43963:SF4">
    <property type="entry name" value="CARBONYL REDUCTASE (NADPH)"/>
    <property type="match status" value="1"/>
</dbReference>
<evidence type="ECO:0000256" key="5">
    <source>
        <dbReference type="RuleBase" id="RU000363"/>
    </source>
</evidence>
<dbReference type="Proteomes" id="UP001152799">
    <property type="component" value="Chromosome 11"/>
</dbReference>
<organism evidence="6 7">
    <name type="scientific">Ceutorhynchus assimilis</name>
    <name type="common">cabbage seed weevil</name>
    <dbReference type="NCBI Taxonomy" id="467358"/>
    <lineage>
        <taxon>Eukaryota</taxon>
        <taxon>Metazoa</taxon>
        <taxon>Ecdysozoa</taxon>
        <taxon>Arthropoda</taxon>
        <taxon>Hexapoda</taxon>
        <taxon>Insecta</taxon>
        <taxon>Pterygota</taxon>
        <taxon>Neoptera</taxon>
        <taxon>Endopterygota</taxon>
        <taxon>Coleoptera</taxon>
        <taxon>Polyphaga</taxon>
        <taxon>Cucujiformia</taxon>
        <taxon>Curculionidae</taxon>
        <taxon>Ceutorhynchinae</taxon>
        <taxon>Ceutorhynchus</taxon>
    </lineage>
</organism>
<dbReference type="EC" id="1.1.1.184" evidence="4"/>
<dbReference type="InterPro" id="IPR002347">
    <property type="entry name" value="SDR_fam"/>
</dbReference>
<evidence type="ECO:0000256" key="2">
    <source>
        <dbReference type="ARBA" id="ARBA00022857"/>
    </source>
</evidence>
<evidence type="ECO:0000256" key="4">
    <source>
        <dbReference type="ARBA" id="ARBA00026118"/>
    </source>
</evidence>
<name>A0A9N9MCF8_9CUCU</name>
<dbReference type="GO" id="GO:0004090">
    <property type="term" value="F:carbonyl reductase (NADPH) activity"/>
    <property type="evidence" value="ECO:0007669"/>
    <property type="project" value="UniProtKB-EC"/>
</dbReference>
<evidence type="ECO:0000256" key="3">
    <source>
        <dbReference type="ARBA" id="ARBA00023002"/>
    </source>
</evidence>
<evidence type="ECO:0000313" key="7">
    <source>
        <dbReference type="Proteomes" id="UP001152799"/>
    </source>
</evidence>
<gene>
    <name evidence="6" type="ORF">CEUTPL_LOCUS2715</name>
</gene>
<reference evidence="6" key="1">
    <citation type="submission" date="2022-01" db="EMBL/GenBank/DDBJ databases">
        <authorList>
            <person name="King R."/>
        </authorList>
    </citation>
    <scope>NUCLEOTIDE SEQUENCE</scope>
</reference>
<dbReference type="InterPro" id="IPR036291">
    <property type="entry name" value="NAD(P)-bd_dom_sf"/>
</dbReference>
<dbReference type="EMBL" id="OU892287">
    <property type="protein sequence ID" value="CAG9762025.1"/>
    <property type="molecule type" value="Genomic_DNA"/>
</dbReference>
<sequence>MSPRKIAIVTGGNKGIGFAIVKGLCEKFAGDVYLTARNITRGQEAVAKLKTLGFNPLFHQLDITNEESVSAFRDYIKTNNILIDVLVNNAGVFASPTLSMGEQAEINVMVNYFGTLKVCQGLFPFLRENARVVNISSSSGRLLRIPGTDIQAKFKDPNLSIEGLNKLMKQYIQDAKDNTYQSKGWGENAYVVSKVGLTALSNIQQKEFDQKPHLNISVNAVHPGYVDTDMTSHKGHLTIEEGAKAPLFLALNAKLKGKYVWFDCRVVDWDGPAPQ</sequence>
<dbReference type="AlphaFoldDB" id="A0A9N9MCF8"/>
<keyword evidence="7" id="KW-1185">Reference proteome</keyword>
<dbReference type="Pfam" id="PF00106">
    <property type="entry name" value="adh_short"/>
    <property type="match status" value="2"/>
</dbReference>
<dbReference type="Gene3D" id="3.40.50.720">
    <property type="entry name" value="NAD(P)-binding Rossmann-like Domain"/>
    <property type="match status" value="1"/>
</dbReference>
<dbReference type="CDD" id="cd05324">
    <property type="entry name" value="carb_red_PTCR-like_SDR_c"/>
    <property type="match status" value="1"/>
</dbReference>
<evidence type="ECO:0000313" key="6">
    <source>
        <dbReference type="EMBL" id="CAG9762025.1"/>
    </source>
</evidence>
<accession>A0A9N9MCF8</accession>
<dbReference type="PROSITE" id="PS00061">
    <property type="entry name" value="ADH_SHORT"/>
    <property type="match status" value="1"/>
</dbReference>
<dbReference type="PRINTS" id="PR00080">
    <property type="entry name" value="SDRFAMILY"/>
</dbReference>